<keyword evidence="3 6" id="KW-0479">Metal-binding</keyword>
<dbReference type="PANTHER" id="PTHR47627">
    <property type="entry name" value="RUBREDOXIN"/>
    <property type="match status" value="1"/>
</dbReference>
<keyword evidence="2" id="KW-0813">Transport</keyword>
<dbReference type="CDD" id="cd00730">
    <property type="entry name" value="rubredoxin"/>
    <property type="match status" value="1"/>
</dbReference>
<name>A0AAU7LXE6_9BURK</name>
<comment type="cofactor">
    <cofactor evidence="1 6">
        <name>Fe(3+)</name>
        <dbReference type="ChEBI" id="CHEBI:29034"/>
    </cofactor>
</comment>
<evidence type="ECO:0000256" key="3">
    <source>
        <dbReference type="ARBA" id="ARBA00022723"/>
    </source>
</evidence>
<dbReference type="PANTHER" id="PTHR47627:SF1">
    <property type="entry name" value="RUBREDOXIN-1-RELATED"/>
    <property type="match status" value="1"/>
</dbReference>
<dbReference type="RefSeq" id="WP_349281522.1">
    <property type="nucleotide sequence ID" value="NZ_CBCSCU010000030.1"/>
</dbReference>
<dbReference type="PROSITE" id="PS50903">
    <property type="entry name" value="RUBREDOXIN_LIKE"/>
    <property type="match status" value="1"/>
</dbReference>
<dbReference type="InterPro" id="IPR024934">
    <property type="entry name" value="Rubredoxin-like_dom"/>
</dbReference>
<dbReference type="PROSITE" id="PS00202">
    <property type="entry name" value="RUBREDOXIN"/>
    <property type="match status" value="1"/>
</dbReference>
<dbReference type="GO" id="GO:0009055">
    <property type="term" value="F:electron transfer activity"/>
    <property type="evidence" value="ECO:0007669"/>
    <property type="project" value="TreeGrafter"/>
</dbReference>
<keyword evidence="5 6" id="KW-0408">Iron</keyword>
<accession>A0AAU7LXE6</accession>
<protein>
    <recommendedName>
        <fullName evidence="6">Rubredoxin</fullName>
    </recommendedName>
</protein>
<dbReference type="EMBL" id="CP157675">
    <property type="protein sequence ID" value="XBP72170.1"/>
    <property type="molecule type" value="Genomic_DNA"/>
</dbReference>
<dbReference type="Pfam" id="PF00301">
    <property type="entry name" value="Rubredoxin"/>
    <property type="match status" value="1"/>
</dbReference>
<dbReference type="InterPro" id="IPR018527">
    <property type="entry name" value="Rubredoxin_Fe_BS"/>
</dbReference>
<feature type="domain" description="Rubredoxin-like" evidence="7">
    <location>
        <begin position="23"/>
        <end position="74"/>
    </location>
</feature>
<dbReference type="SUPFAM" id="SSF57802">
    <property type="entry name" value="Rubredoxin-like"/>
    <property type="match status" value="1"/>
</dbReference>
<sequence>MNSSSAPRFEGSYLGSSAKLPASARLECKICWWVYDPALGDEVWQIEPGTAFTDLPAHWRCPVCDGDAEQFMVLLDTGEA</sequence>
<dbReference type="InterPro" id="IPR050526">
    <property type="entry name" value="Rubredoxin_ET"/>
</dbReference>
<evidence type="ECO:0000256" key="6">
    <source>
        <dbReference type="RuleBase" id="RU003820"/>
    </source>
</evidence>
<comment type="similarity">
    <text evidence="6">Belongs to the rubredoxin family.</text>
</comment>
<dbReference type="GO" id="GO:0043448">
    <property type="term" value="P:alkane catabolic process"/>
    <property type="evidence" value="ECO:0007669"/>
    <property type="project" value="TreeGrafter"/>
</dbReference>
<reference evidence="8" key="1">
    <citation type="submission" date="2024-05" db="EMBL/GenBank/DDBJ databases">
        <authorList>
            <person name="Bunk B."/>
            <person name="Swiderski J."/>
            <person name="Sproer C."/>
            <person name="Thiel V."/>
        </authorList>
    </citation>
    <scope>NUCLEOTIDE SEQUENCE</scope>
    <source>
        <strain evidence="8">DSM 17735</strain>
    </source>
</reference>
<evidence type="ECO:0000259" key="7">
    <source>
        <dbReference type="PROSITE" id="PS50903"/>
    </source>
</evidence>
<proteinExistence type="inferred from homology"/>
<dbReference type="GO" id="GO:0005506">
    <property type="term" value="F:iron ion binding"/>
    <property type="evidence" value="ECO:0007669"/>
    <property type="project" value="UniProtKB-UniRule"/>
</dbReference>
<keyword evidence="4 6" id="KW-0249">Electron transport</keyword>
<dbReference type="AlphaFoldDB" id="A0AAU7LXE6"/>
<dbReference type="Gene3D" id="2.20.28.10">
    <property type="match status" value="1"/>
</dbReference>
<evidence type="ECO:0000256" key="2">
    <source>
        <dbReference type="ARBA" id="ARBA00022448"/>
    </source>
</evidence>
<organism evidence="8">
    <name type="scientific">Polaromonas hydrogenivorans</name>
    <dbReference type="NCBI Taxonomy" id="335476"/>
    <lineage>
        <taxon>Bacteria</taxon>
        <taxon>Pseudomonadati</taxon>
        <taxon>Pseudomonadota</taxon>
        <taxon>Betaproteobacteria</taxon>
        <taxon>Burkholderiales</taxon>
        <taxon>Comamonadaceae</taxon>
        <taxon>Polaromonas</taxon>
    </lineage>
</organism>
<evidence type="ECO:0000256" key="1">
    <source>
        <dbReference type="ARBA" id="ARBA00001965"/>
    </source>
</evidence>
<gene>
    <name evidence="8" type="ORF">ABLV49_10340</name>
</gene>
<evidence type="ECO:0000313" key="8">
    <source>
        <dbReference type="EMBL" id="XBP72170.1"/>
    </source>
</evidence>
<dbReference type="InterPro" id="IPR024935">
    <property type="entry name" value="Rubredoxin_dom"/>
</dbReference>
<evidence type="ECO:0000256" key="5">
    <source>
        <dbReference type="ARBA" id="ARBA00023004"/>
    </source>
</evidence>
<dbReference type="PRINTS" id="PR00163">
    <property type="entry name" value="RUBREDOXIN"/>
</dbReference>
<evidence type="ECO:0000256" key="4">
    <source>
        <dbReference type="ARBA" id="ARBA00022982"/>
    </source>
</evidence>